<dbReference type="AlphaFoldDB" id="A0A918YWV7"/>
<feature type="compositionally biased region" description="Polar residues" evidence="1">
    <location>
        <begin position="1"/>
        <end position="11"/>
    </location>
</feature>
<name>A0A918YWV7_9GAMM</name>
<protein>
    <submittedName>
        <fullName evidence="2">Uncharacterized protein</fullName>
    </submittedName>
</protein>
<gene>
    <name evidence="2" type="ORF">GCM10007167_04650</name>
</gene>
<feature type="compositionally biased region" description="Low complexity" evidence="1">
    <location>
        <begin position="21"/>
        <end position="32"/>
    </location>
</feature>
<organism evidence="2 3">
    <name type="scientific">Vulcaniibacterium thermophilum</name>
    <dbReference type="NCBI Taxonomy" id="1169913"/>
    <lineage>
        <taxon>Bacteria</taxon>
        <taxon>Pseudomonadati</taxon>
        <taxon>Pseudomonadota</taxon>
        <taxon>Gammaproteobacteria</taxon>
        <taxon>Lysobacterales</taxon>
        <taxon>Lysobacteraceae</taxon>
        <taxon>Vulcaniibacterium</taxon>
    </lineage>
</organism>
<dbReference type="Proteomes" id="UP000636453">
    <property type="component" value="Unassembled WGS sequence"/>
</dbReference>
<keyword evidence="3" id="KW-1185">Reference proteome</keyword>
<sequence length="223" mass="24146">MSVIHQRNSGTAAADPARTSGAVREAAAGGVRRPVHPEEVDRFRALMLQRQAGAQPEARIESLLAQRADDAARVEAREFDDALKRKAYARDGEPQREPLSQDAALAAMAAALAPAAERPLPPQALEQAAAPRLAELLERHVRQLAVSPDARERDDGQVLLRMADATLPGTDLLLSRTADGWTLRADVRSRASYDAIREAAPELARRFAARNLGTLTIDPHLHG</sequence>
<dbReference type="RefSeq" id="WP_146472684.1">
    <property type="nucleotide sequence ID" value="NZ_BNCF01000001.1"/>
</dbReference>
<evidence type="ECO:0000313" key="2">
    <source>
        <dbReference type="EMBL" id="GHE26473.1"/>
    </source>
</evidence>
<proteinExistence type="predicted"/>
<reference evidence="2" key="2">
    <citation type="submission" date="2020-09" db="EMBL/GenBank/DDBJ databases">
        <authorList>
            <person name="Sun Q."/>
            <person name="Kim S."/>
        </authorList>
    </citation>
    <scope>NUCLEOTIDE SEQUENCE</scope>
    <source>
        <strain evidence="2">KCTC 32020</strain>
    </source>
</reference>
<feature type="region of interest" description="Disordered" evidence="1">
    <location>
        <begin position="1"/>
        <end position="36"/>
    </location>
</feature>
<accession>A0A918YWV7</accession>
<evidence type="ECO:0000256" key="1">
    <source>
        <dbReference type="SAM" id="MobiDB-lite"/>
    </source>
</evidence>
<evidence type="ECO:0000313" key="3">
    <source>
        <dbReference type="Proteomes" id="UP000636453"/>
    </source>
</evidence>
<dbReference type="EMBL" id="BNCF01000001">
    <property type="protein sequence ID" value="GHE26473.1"/>
    <property type="molecule type" value="Genomic_DNA"/>
</dbReference>
<comment type="caution">
    <text evidence="2">The sequence shown here is derived from an EMBL/GenBank/DDBJ whole genome shotgun (WGS) entry which is preliminary data.</text>
</comment>
<dbReference type="OrthoDB" id="5959734at2"/>
<reference evidence="2" key="1">
    <citation type="journal article" date="2014" name="Int. J. Syst. Evol. Microbiol.">
        <title>Complete genome sequence of Corynebacterium casei LMG S-19264T (=DSM 44701T), isolated from a smear-ripened cheese.</title>
        <authorList>
            <consortium name="US DOE Joint Genome Institute (JGI-PGF)"/>
            <person name="Walter F."/>
            <person name="Albersmeier A."/>
            <person name="Kalinowski J."/>
            <person name="Ruckert C."/>
        </authorList>
    </citation>
    <scope>NUCLEOTIDE SEQUENCE</scope>
    <source>
        <strain evidence="2">KCTC 32020</strain>
    </source>
</reference>